<feature type="transmembrane region" description="Helical" evidence="5">
    <location>
        <begin position="81"/>
        <end position="111"/>
    </location>
</feature>
<evidence type="ECO:0000256" key="3">
    <source>
        <dbReference type="ARBA" id="ARBA00022989"/>
    </source>
</evidence>
<evidence type="ECO:0000256" key="1">
    <source>
        <dbReference type="ARBA" id="ARBA00004127"/>
    </source>
</evidence>
<comment type="subcellular location">
    <subcellularLocation>
        <location evidence="1">Endomembrane system</location>
        <topology evidence="1">Multi-pass membrane protein</topology>
    </subcellularLocation>
</comment>
<proteinExistence type="predicted"/>
<comment type="caution">
    <text evidence="6">The sequence shown here is derived from an EMBL/GenBank/DDBJ whole genome shotgun (WGS) entry which is preliminary data.</text>
</comment>
<dbReference type="RefSeq" id="WP_345338698.1">
    <property type="nucleotide sequence ID" value="NZ_BAABLI010000007.1"/>
</dbReference>
<keyword evidence="4 5" id="KW-0472">Membrane</keyword>
<accession>A0ABW4XGB3</accession>
<organism evidence="6 7">
    <name type="scientific">Corallincola platygyrae</name>
    <dbReference type="NCBI Taxonomy" id="1193278"/>
    <lineage>
        <taxon>Bacteria</taxon>
        <taxon>Pseudomonadati</taxon>
        <taxon>Pseudomonadota</taxon>
        <taxon>Gammaproteobacteria</taxon>
        <taxon>Alteromonadales</taxon>
        <taxon>Psychromonadaceae</taxon>
        <taxon>Corallincola</taxon>
    </lineage>
</organism>
<name>A0ABW4XGB3_9GAMM</name>
<dbReference type="EMBL" id="JBHUHT010000004">
    <property type="protein sequence ID" value="MFD2094535.1"/>
    <property type="molecule type" value="Genomic_DNA"/>
</dbReference>
<dbReference type="PANTHER" id="PTHR12714">
    <property type="entry name" value="PROTEIN-S ISOPRENYLCYSTEINE O-METHYLTRANSFERASE"/>
    <property type="match status" value="1"/>
</dbReference>
<dbReference type="GO" id="GO:0004671">
    <property type="term" value="F:protein C-terminal S-isoprenylcysteine carboxyl O-methyltransferase activity"/>
    <property type="evidence" value="ECO:0007669"/>
    <property type="project" value="UniProtKB-EC"/>
</dbReference>
<sequence>MTESSFAIEFTRFYLAAFFTFVAGFYTIRIIVKKRSGIKEVVFPGPYLSASWWNHMLFRFFRAAIWMVCVVRAVFPSLDGYLGVCSFLFVTPYVVAGTLLLTFGFGLAVTVHMKMGRQWRSGIAPQEPENLTTDGLYRYSRNPMFVGVGLAQIGFFFALPSIFTAVCLVVGLYALRSQTLEEETHLQARFKQDYLQYKSRVRRWV</sequence>
<feature type="transmembrane region" description="Helical" evidence="5">
    <location>
        <begin position="12"/>
        <end position="32"/>
    </location>
</feature>
<evidence type="ECO:0000256" key="2">
    <source>
        <dbReference type="ARBA" id="ARBA00022692"/>
    </source>
</evidence>
<dbReference type="Pfam" id="PF04191">
    <property type="entry name" value="PEMT"/>
    <property type="match status" value="1"/>
</dbReference>
<keyword evidence="7" id="KW-1185">Reference proteome</keyword>
<reference evidence="7" key="1">
    <citation type="journal article" date="2019" name="Int. J. Syst. Evol. Microbiol.">
        <title>The Global Catalogue of Microorganisms (GCM) 10K type strain sequencing project: providing services to taxonomists for standard genome sequencing and annotation.</title>
        <authorList>
            <consortium name="The Broad Institute Genomics Platform"/>
            <consortium name="The Broad Institute Genome Sequencing Center for Infectious Disease"/>
            <person name="Wu L."/>
            <person name="Ma J."/>
        </authorList>
    </citation>
    <scope>NUCLEOTIDE SEQUENCE [LARGE SCALE GENOMIC DNA]</scope>
    <source>
        <strain evidence="7">CGMCC 1.10992</strain>
    </source>
</reference>
<feature type="transmembrane region" description="Helical" evidence="5">
    <location>
        <begin position="52"/>
        <end position="75"/>
    </location>
</feature>
<keyword evidence="3 5" id="KW-1133">Transmembrane helix</keyword>
<evidence type="ECO:0000313" key="7">
    <source>
        <dbReference type="Proteomes" id="UP001597380"/>
    </source>
</evidence>
<gene>
    <name evidence="6" type="ORF">ACFSJ3_00935</name>
</gene>
<protein>
    <submittedName>
        <fullName evidence="6">Methyltransferase family protein</fullName>
        <ecNumber evidence="6">2.1.1.100</ecNumber>
        <ecNumber evidence="6">2.1.1.334</ecNumber>
    </submittedName>
</protein>
<dbReference type="InterPro" id="IPR007318">
    <property type="entry name" value="Phopholipid_MeTrfase"/>
</dbReference>
<dbReference type="Gene3D" id="1.20.120.1630">
    <property type="match status" value="1"/>
</dbReference>
<evidence type="ECO:0000256" key="5">
    <source>
        <dbReference type="SAM" id="Phobius"/>
    </source>
</evidence>
<evidence type="ECO:0000313" key="6">
    <source>
        <dbReference type="EMBL" id="MFD2094535.1"/>
    </source>
</evidence>
<feature type="transmembrane region" description="Helical" evidence="5">
    <location>
        <begin position="145"/>
        <end position="175"/>
    </location>
</feature>
<dbReference type="PANTHER" id="PTHR12714:SF24">
    <property type="entry name" value="SLR1182 PROTEIN"/>
    <property type="match status" value="1"/>
</dbReference>
<dbReference type="EC" id="2.1.1.100" evidence="6"/>
<dbReference type="GO" id="GO:0032259">
    <property type="term" value="P:methylation"/>
    <property type="evidence" value="ECO:0007669"/>
    <property type="project" value="UniProtKB-KW"/>
</dbReference>
<keyword evidence="6" id="KW-0489">Methyltransferase</keyword>
<dbReference type="EC" id="2.1.1.334" evidence="6"/>
<keyword evidence="2 5" id="KW-0812">Transmembrane</keyword>
<evidence type="ECO:0000256" key="4">
    <source>
        <dbReference type="ARBA" id="ARBA00023136"/>
    </source>
</evidence>
<keyword evidence="6" id="KW-0808">Transferase</keyword>
<dbReference type="Proteomes" id="UP001597380">
    <property type="component" value="Unassembled WGS sequence"/>
</dbReference>